<sequence length="1160" mass="122173">MVGSLGGALPAPPTPPTAMIPPLTSPWRPDQSNLMKSQELPGPEHASEKYGGMQGGAATLLLEMSGLALPRSPRQAHHFLESPATPGAGGSIVCSANQSDRTPAPPSCRVLPADRVSRQGQLQSSMHVPTAGALHMNGSTGSFVGTSARLKGLTGGFMGVSTSTAPAGAASQPSAQSQTGPVLPVPTRGNSLPASALSQSKPSPLQLHSKSQQQHHQALASPQPEARSRRAESTERVRHPEARAASPATEPAARPGPGLSSLPLSGLYALRCEAGGHPPFGGFDAPLTPHLQPQQRLAQQRYASPIVVHRQASPLGTATTVQRQASPLMTVYPSQASPMARRCASPLLRQASPCPARQASPMRAFAAQHLQQHASPAAAAATFALGQWAAPAAAVQEAGGAAVAMSQRRHTLQPALAEAVAHPAVDGEDQTLKASSSASSSGLKACCPQGHVLVALGTSRDDGWDCDARGEPGGCFSGITGFNQTAGMKRFRCDLCVYDLCERCYLARARAMMLAQQLKAVDAGRASPPDAGGGELPEGAVEAPPAVPAPRSAVTPRRTRALSAFLGPASTGASSPPARPWGWQEAMAAKGAGHAATPPTAAASTTSRAPGMWSADLTYRLEGSSEDIASLVGKVPLLDAEVVCSVNQAVDGLNCGVLHCPEDFCIAYSASNRGWYLLHKRGKRDQALAQLGIHEERHQHQQHLHVGAVVTIDGCTCKVVEALGTGSFGTVWAAERTDGTPGEVAIKEILCRTQQERASASFEGRLLQRLHSQGSCPPSGTLPPSIHDAAMPGGGGSSSSCTARDRIPDLVGAETESVGPDAWRVRLAMTRVPGVPLDRFLEARSRRTVDTSLPTQQRQSFKEACNFARELVLQLAPAFEHVSAFAYHRDVNSHNILVEGDAEKPVFGLVDFGLAVDLAKWQGPTGPLSWHLVDIGGDCRYWPMSAWLQFECGWQELSKYPPLSAEYQAQLDFHALGITAFQVLAAMAPSVRGDSLPPELQALQASWEQYWEDATRFWQRLLEVFRNGGDQNALKVACIAEGVHNIVGANLASLRLALREAYSASSADGAAAESEGLLLHARPLFAALLELISAGGTVGFDEVVRPPNWEAVRMLVDASDTPQSKQGARPGKCSFQPTEELPSQRCSLPTARRSSSALVI</sequence>
<evidence type="ECO:0000256" key="1">
    <source>
        <dbReference type="PROSITE-ProRule" id="PRU10141"/>
    </source>
</evidence>
<dbReference type="InterPro" id="IPR017441">
    <property type="entry name" value="Protein_kinase_ATP_BS"/>
</dbReference>
<accession>A0A7S4UG06</accession>
<dbReference type="InterPro" id="IPR000719">
    <property type="entry name" value="Prot_kinase_dom"/>
</dbReference>
<feature type="region of interest" description="Disordered" evidence="2">
    <location>
        <begin position="524"/>
        <end position="554"/>
    </location>
</feature>
<feature type="compositionally biased region" description="Low complexity" evidence="2">
    <location>
        <begin position="163"/>
        <end position="181"/>
    </location>
</feature>
<feature type="compositionally biased region" description="Polar residues" evidence="2">
    <location>
        <begin position="1144"/>
        <end position="1160"/>
    </location>
</feature>
<feature type="region of interest" description="Disordered" evidence="2">
    <location>
        <begin position="1119"/>
        <end position="1160"/>
    </location>
</feature>
<protein>
    <recommendedName>
        <fullName evidence="3">Protein kinase domain-containing protein</fullName>
    </recommendedName>
</protein>
<dbReference type="Gene3D" id="1.10.510.10">
    <property type="entry name" value="Transferase(Phosphotransferase) domain 1"/>
    <property type="match status" value="1"/>
</dbReference>
<dbReference type="GO" id="GO:0004672">
    <property type="term" value="F:protein kinase activity"/>
    <property type="evidence" value="ECO:0007669"/>
    <property type="project" value="InterPro"/>
</dbReference>
<feature type="compositionally biased region" description="Low complexity" evidence="2">
    <location>
        <begin position="537"/>
        <end position="554"/>
    </location>
</feature>
<feature type="compositionally biased region" description="Basic and acidic residues" evidence="2">
    <location>
        <begin position="226"/>
        <end position="242"/>
    </location>
</feature>
<feature type="compositionally biased region" description="Low complexity" evidence="2">
    <location>
        <begin position="202"/>
        <end position="225"/>
    </location>
</feature>
<feature type="region of interest" description="Disordered" evidence="2">
    <location>
        <begin position="773"/>
        <end position="804"/>
    </location>
</feature>
<organism evidence="4">
    <name type="scientific">Alexandrium monilatum</name>
    <dbReference type="NCBI Taxonomy" id="311494"/>
    <lineage>
        <taxon>Eukaryota</taxon>
        <taxon>Sar</taxon>
        <taxon>Alveolata</taxon>
        <taxon>Dinophyceae</taxon>
        <taxon>Gonyaulacales</taxon>
        <taxon>Pyrocystaceae</taxon>
        <taxon>Alexandrium</taxon>
    </lineage>
</organism>
<feature type="compositionally biased region" description="Pro residues" evidence="2">
    <location>
        <begin position="10"/>
        <end position="19"/>
    </location>
</feature>
<dbReference type="EMBL" id="HBNR01027421">
    <property type="protein sequence ID" value="CAE4580093.1"/>
    <property type="molecule type" value="Transcribed_RNA"/>
</dbReference>
<reference evidence="4" key="1">
    <citation type="submission" date="2021-01" db="EMBL/GenBank/DDBJ databases">
        <authorList>
            <person name="Corre E."/>
            <person name="Pelletier E."/>
            <person name="Niang G."/>
            <person name="Scheremetjew M."/>
            <person name="Finn R."/>
            <person name="Kale V."/>
            <person name="Holt S."/>
            <person name="Cochrane G."/>
            <person name="Meng A."/>
            <person name="Brown T."/>
            <person name="Cohen L."/>
        </authorList>
    </citation>
    <scope>NUCLEOTIDE SEQUENCE</scope>
    <source>
        <strain evidence="4">CCMP3105</strain>
    </source>
</reference>
<keyword evidence="1" id="KW-0547">Nucleotide-binding</keyword>
<feature type="region of interest" description="Disordered" evidence="2">
    <location>
        <begin position="1"/>
        <end position="52"/>
    </location>
</feature>
<proteinExistence type="predicted"/>
<evidence type="ECO:0000259" key="3">
    <source>
        <dbReference type="PROSITE" id="PS50011"/>
    </source>
</evidence>
<dbReference type="SUPFAM" id="SSF56112">
    <property type="entry name" value="Protein kinase-like (PK-like)"/>
    <property type="match status" value="1"/>
</dbReference>
<feature type="binding site" evidence="1">
    <location>
        <position position="747"/>
    </location>
    <ligand>
        <name>ATP</name>
        <dbReference type="ChEBI" id="CHEBI:30616"/>
    </ligand>
</feature>
<feature type="compositionally biased region" description="Polar residues" evidence="2">
    <location>
        <begin position="188"/>
        <end position="201"/>
    </location>
</feature>
<feature type="compositionally biased region" description="Low complexity" evidence="2">
    <location>
        <begin position="243"/>
        <end position="258"/>
    </location>
</feature>
<dbReference type="GO" id="GO:0005524">
    <property type="term" value="F:ATP binding"/>
    <property type="evidence" value="ECO:0007669"/>
    <property type="project" value="UniProtKB-UniRule"/>
</dbReference>
<dbReference type="Gene3D" id="3.30.200.20">
    <property type="entry name" value="Phosphorylase Kinase, domain 1"/>
    <property type="match status" value="1"/>
</dbReference>
<feature type="region of interest" description="Disordered" evidence="2">
    <location>
        <begin position="163"/>
        <end position="258"/>
    </location>
</feature>
<dbReference type="PROSITE" id="PS00107">
    <property type="entry name" value="PROTEIN_KINASE_ATP"/>
    <property type="match status" value="1"/>
</dbReference>
<keyword evidence="1" id="KW-0067">ATP-binding</keyword>
<name>A0A7S4UG06_9DINO</name>
<evidence type="ECO:0000256" key="2">
    <source>
        <dbReference type="SAM" id="MobiDB-lite"/>
    </source>
</evidence>
<feature type="domain" description="Protein kinase" evidence="3">
    <location>
        <begin position="717"/>
        <end position="1047"/>
    </location>
</feature>
<gene>
    <name evidence="4" type="ORF">AMON00008_LOCUS18590</name>
</gene>
<dbReference type="PROSITE" id="PS50011">
    <property type="entry name" value="PROTEIN_KINASE_DOM"/>
    <property type="match status" value="1"/>
</dbReference>
<evidence type="ECO:0000313" key="4">
    <source>
        <dbReference type="EMBL" id="CAE4580093.1"/>
    </source>
</evidence>
<dbReference type="AlphaFoldDB" id="A0A7S4UG06"/>
<dbReference type="InterPro" id="IPR011009">
    <property type="entry name" value="Kinase-like_dom_sf"/>
</dbReference>